<dbReference type="Proteomes" id="UP000789508">
    <property type="component" value="Unassembled WGS sequence"/>
</dbReference>
<gene>
    <name evidence="2" type="ORF">ALEPTO_LOCUS3978</name>
</gene>
<feature type="region of interest" description="Disordered" evidence="1">
    <location>
        <begin position="232"/>
        <end position="268"/>
    </location>
</feature>
<feature type="compositionally biased region" description="Polar residues" evidence="1">
    <location>
        <begin position="58"/>
        <end position="80"/>
    </location>
</feature>
<keyword evidence="3" id="KW-1185">Reference proteome</keyword>
<comment type="caution">
    <text evidence="2">The sequence shown here is derived from an EMBL/GenBank/DDBJ whole genome shotgun (WGS) entry which is preliminary data.</text>
</comment>
<accession>A0A9N9F5F6</accession>
<evidence type="ECO:0000256" key="1">
    <source>
        <dbReference type="SAM" id="MobiDB-lite"/>
    </source>
</evidence>
<feature type="compositionally biased region" description="Basic and acidic residues" evidence="1">
    <location>
        <begin position="82"/>
        <end position="91"/>
    </location>
</feature>
<feature type="compositionally biased region" description="Basic and acidic residues" evidence="1">
    <location>
        <begin position="159"/>
        <end position="168"/>
    </location>
</feature>
<evidence type="ECO:0000313" key="2">
    <source>
        <dbReference type="EMBL" id="CAG8511070.1"/>
    </source>
</evidence>
<feature type="compositionally biased region" description="Polar residues" evidence="1">
    <location>
        <begin position="142"/>
        <end position="158"/>
    </location>
</feature>
<sequence>MSETKFDSNDNSLSFNEKHDKGVIKTPSDNDSNDAYSKPQLVDDHVQLFNLKDYSDTILNENGLTSGDSETIDKPSNQISIAKDDTNDKIAENPNEIPSSKKREDHDELVDNNDDNKYLDVPAESLDSSSTNKMVNDKENSETITSNQKDQDPYSQKQTESETTKESDMPIPIVVESSPETGPEKIEGNQVTPNDQVDNRVENANASETPIDVERIPPADVPVRASTALEGVGFNPVGVQPTDQINNSNDEPTKEENANDDSSQSKTQEISYFEQAANVLDSVIDIVKTTIESFVGSAGFLKQQDPTNTEVK</sequence>
<name>A0A9N9F5F6_9GLOM</name>
<feature type="region of interest" description="Disordered" evidence="1">
    <location>
        <begin position="1"/>
        <end position="39"/>
    </location>
</feature>
<reference evidence="2" key="1">
    <citation type="submission" date="2021-06" db="EMBL/GenBank/DDBJ databases">
        <authorList>
            <person name="Kallberg Y."/>
            <person name="Tangrot J."/>
            <person name="Rosling A."/>
        </authorList>
    </citation>
    <scope>NUCLEOTIDE SEQUENCE</scope>
    <source>
        <strain evidence="2">FL130A</strain>
    </source>
</reference>
<feature type="region of interest" description="Disordered" evidence="1">
    <location>
        <begin position="58"/>
        <end position="218"/>
    </location>
</feature>
<feature type="compositionally biased region" description="Polar residues" evidence="1">
    <location>
        <begin position="189"/>
        <end position="208"/>
    </location>
</feature>
<proteinExistence type="predicted"/>
<dbReference type="OrthoDB" id="421038at2759"/>
<evidence type="ECO:0000313" key="3">
    <source>
        <dbReference type="Proteomes" id="UP000789508"/>
    </source>
</evidence>
<feature type="compositionally biased region" description="Polar residues" evidence="1">
    <location>
        <begin position="241"/>
        <end position="250"/>
    </location>
</feature>
<dbReference type="EMBL" id="CAJVPS010000832">
    <property type="protein sequence ID" value="CAG8511070.1"/>
    <property type="molecule type" value="Genomic_DNA"/>
</dbReference>
<protein>
    <submittedName>
        <fullName evidence="2">1092_t:CDS:1</fullName>
    </submittedName>
</protein>
<dbReference type="AlphaFoldDB" id="A0A9N9F5F6"/>
<organism evidence="2 3">
    <name type="scientific">Ambispora leptoticha</name>
    <dbReference type="NCBI Taxonomy" id="144679"/>
    <lineage>
        <taxon>Eukaryota</taxon>
        <taxon>Fungi</taxon>
        <taxon>Fungi incertae sedis</taxon>
        <taxon>Mucoromycota</taxon>
        <taxon>Glomeromycotina</taxon>
        <taxon>Glomeromycetes</taxon>
        <taxon>Archaeosporales</taxon>
        <taxon>Ambisporaceae</taxon>
        <taxon>Ambispora</taxon>
    </lineage>
</organism>